<proteinExistence type="predicted"/>
<gene>
    <name evidence="1" type="ORF">CLUMA_CG002762</name>
</gene>
<reference evidence="1 2" key="1">
    <citation type="submission" date="2015-04" db="EMBL/GenBank/DDBJ databases">
        <authorList>
            <person name="Syromyatnikov M.Y."/>
            <person name="Popov V.N."/>
        </authorList>
    </citation>
    <scope>NUCLEOTIDE SEQUENCE [LARGE SCALE GENOMIC DNA]</scope>
</reference>
<keyword evidence="2" id="KW-1185">Reference proteome</keyword>
<dbReference type="Proteomes" id="UP000183832">
    <property type="component" value="Unassembled WGS sequence"/>
</dbReference>
<name>A0A1J1HQT8_9DIPT</name>
<accession>A0A1J1HQT8</accession>
<evidence type="ECO:0000313" key="1">
    <source>
        <dbReference type="EMBL" id="CRK88830.1"/>
    </source>
</evidence>
<organism evidence="1 2">
    <name type="scientific">Clunio marinus</name>
    <dbReference type="NCBI Taxonomy" id="568069"/>
    <lineage>
        <taxon>Eukaryota</taxon>
        <taxon>Metazoa</taxon>
        <taxon>Ecdysozoa</taxon>
        <taxon>Arthropoda</taxon>
        <taxon>Hexapoda</taxon>
        <taxon>Insecta</taxon>
        <taxon>Pterygota</taxon>
        <taxon>Neoptera</taxon>
        <taxon>Endopterygota</taxon>
        <taxon>Diptera</taxon>
        <taxon>Nematocera</taxon>
        <taxon>Chironomoidea</taxon>
        <taxon>Chironomidae</taxon>
        <taxon>Clunio</taxon>
    </lineage>
</organism>
<dbReference type="AlphaFoldDB" id="A0A1J1HQT8"/>
<dbReference type="EMBL" id="CVRI01000010">
    <property type="protein sequence ID" value="CRK88830.1"/>
    <property type="molecule type" value="Genomic_DNA"/>
</dbReference>
<sequence>MTLFSPGRCGCATNSNNKQVPHAPMVGIQTFHFRIAQFNGNAWKVGKVKKVNECLNCAEHDKG</sequence>
<protein>
    <submittedName>
        <fullName evidence="1">CLUMA_CG002762, isoform A</fullName>
    </submittedName>
</protein>
<evidence type="ECO:0000313" key="2">
    <source>
        <dbReference type="Proteomes" id="UP000183832"/>
    </source>
</evidence>